<name>X1D5N2_9ZZZZ</name>
<sequence>MLLNSGLILGITMRMKITSKIRTEPIIAINRAFKLTRIGIKRTSLLIELG</sequence>
<accession>X1D5N2</accession>
<reference evidence="1" key="1">
    <citation type="journal article" date="2014" name="Front. Microbiol.">
        <title>High frequency of phylogenetically diverse reductive dehalogenase-homologous genes in deep subseafloor sedimentary metagenomes.</title>
        <authorList>
            <person name="Kawai M."/>
            <person name="Futagami T."/>
            <person name="Toyoda A."/>
            <person name="Takaki Y."/>
            <person name="Nishi S."/>
            <person name="Hori S."/>
            <person name="Arai W."/>
            <person name="Tsubouchi T."/>
            <person name="Morono Y."/>
            <person name="Uchiyama I."/>
            <person name="Ito T."/>
            <person name="Fujiyama A."/>
            <person name="Inagaki F."/>
            <person name="Takami H."/>
        </authorList>
    </citation>
    <scope>NUCLEOTIDE SEQUENCE</scope>
    <source>
        <strain evidence="1">Expedition CK06-06</strain>
    </source>
</reference>
<evidence type="ECO:0000313" key="1">
    <source>
        <dbReference type="EMBL" id="GAH03580.1"/>
    </source>
</evidence>
<dbReference type="AlphaFoldDB" id="X1D5N2"/>
<comment type="caution">
    <text evidence="1">The sequence shown here is derived from an EMBL/GenBank/DDBJ whole genome shotgun (WGS) entry which is preliminary data.</text>
</comment>
<dbReference type="EMBL" id="BART01024371">
    <property type="protein sequence ID" value="GAH03580.1"/>
    <property type="molecule type" value="Genomic_DNA"/>
</dbReference>
<proteinExistence type="predicted"/>
<protein>
    <submittedName>
        <fullName evidence="1">Uncharacterized protein</fullName>
    </submittedName>
</protein>
<gene>
    <name evidence="1" type="ORF">S01H4_44048</name>
</gene>
<feature type="non-terminal residue" evidence="1">
    <location>
        <position position="50"/>
    </location>
</feature>
<organism evidence="1">
    <name type="scientific">marine sediment metagenome</name>
    <dbReference type="NCBI Taxonomy" id="412755"/>
    <lineage>
        <taxon>unclassified sequences</taxon>
        <taxon>metagenomes</taxon>
        <taxon>ecological metagenomes</taxon>
    </lineage>
</organism>